<sequence length="384" mass="44101">MSPREALGYIPETLAPNGQAPSRAFTRQADPGNDLKADIAADARQRESQIAAMLREGVRSGQHSDKLDEALSVYKTAAKSYQEASVNHLAHKAMWNTLSKSFKGIEPSIPLDKVRSLPEYTPARSISGYKSVRDIITNELDRLGKNELEIEAGFAKKMVAAYELWDLGPWDMDFARYMIEEDMWKYLIEKTAGRVGPFPGQLWDGFVALRLRGDAVYRRESPARQHTPRRRLPSSPPRGRSSEEKRLDPRAKVDRAPGKERSMTIEQRVETRSFYDNSRSGKGRSTQGLTKTEYGPSPQHRRSRSPRRQSRTRERSRRRYSRGHYESNSTKRARSNLSADRSNKRRERSRYDQDRAHDRGRNTSPNDSDWSHRASVSQRPLTRR</sequence>
<protein>
    <submittedName>
        <fullName evidence="2">Uncharacterized protein</fullName>
    </submittedName>
</protein>
<accession>A0A194X8V9</accession>
<feature type="compositionally biased region" description="Basic residues" evidence="1">
    <location>
        <begin position="299"/>
        <end position="322"/>
    </location>
</feature>
<evidence type="ECO:0000313" key="2">
    <source>
        <dbReference type="EMBL" id="KUJ16605.1"/>
    </source>
</evidence>
<dbReference type="GeneID" id="28833208"/>
<dbReference type="KEGG" id="psco:LY89DRAFT_88014"/>
<dbReference type="InParanoid" id="A0A194X8V9"/>
<feature type="region of interest" description="Disordered" evidence="1">
    <location>
        <begin position="219"/>
        <end position="384"/>
    </location>
</feature>
<feature type="region of interest" description="Disordered" evidence="1">
    <location>
        <begin position="1"/>
        <end position="32"/>
    </location>
</feature>
<dbReference type="Proteomes" id="UP000070700">
    <property type="component" value="Unassembled WGS sequence"/>
</dbReference>
<feature type="compositionally biased region" description="Polar residues" evidence="1">
    <location>
        <begin position="274"/>
        <end position="290"/>
    </location>
</feature>
<dbReference type="AlphaFoldDB" id="A0A194X8V9"/>
<gene>
    <name evidence="2" type="ORF">LY89DRAFT_88014</name>
</gene>
<evidence type="ECO:0000313" key="3">
    <source>
        <dbReference type="Proteomes" id="UP000070700"/>
    </source>
</evidence>
<dbReference type="EMBL" id="KQ947416">
    <property type="protein sequence ID" value="KUJ16605.1"/>
    <property type="molecule type" value="Genomic_DNA"/>
</dbReference>
<reference evidence="2 3" key="1">
    <citation type="submission" date="2015-10" db="EMBL/GenBank/DDBJ databases">
        <title>Full genome of DAOMC 229536 Phialocephala scopiformis, a fungal endophyte of spruce producing the potent anti-insectan compound rugulosin.</title>
        <authorList>
            <consortium name="DOE Joint Genome Institute"/>
            <person name="Walker A.K."/>
            <person name="Frasz S.L."/>
            <person name="Seifert K.A."/>
            <person name="Miller J.D."/>
            <person name="Mondo S.J."/>
            <person name="Labutti K."/>
            <person name="Lipzen A."/>
            <person name="Dockter R."/>
            <person name="Kennedy M."/>
            <person name="Grigoriev I.V."/>
            <person name="Spatafora J.W."/>
        </authorList>
    </citation>
    <scope>NUCLEOTIDE SEQUENCE [LARGE SCALE GENOMIC DNA]</scope>
    <source>
        <strain evidence="2 3">CBS 120377</strain>
    </source>
</reference>
<dbReference type="RefSeq" id="XP_018070960.1">
    <property type="nucleotide sequence ID" value="XM_018223482.1"/>
</dbReference>
<feature type="compositionally biased region" description="Basic and acidic residues" evidence="1">
    <location>
        <begin position="240"/>
        <end position="273"/>
    </location>
</feature>
<proteinExistence type="predicted"/>
<name>A0A194X8V9_MOLSC</name>
<keyword evidence="3" id="KW-1185">Reference proteome</keyword>
<feature type="compositionally biased region" description="Basic and acidic residues" evidence="1">
    <location>
        <begin position="349"/>
        <end position="361"/>
    </location>
</feature>
<organism evidence="2 3">
    <name type="scientific">Mollisia scopiformis</name>
    <name type="common">Conifer needle endophyte fungus</name>
    <name type="synonym">Phialocephala scopiformis</name>
    <dbReference type="NCBI Taxonomy" id="149040"/>
    <lineage>
        <taxon>Eukaryota</taxon>
        <taxon>Fungi</taxon>
        <taxon>Dikarya</taxon>
        <taxon>Ascomycota</taxon>
        <taxon>Pezizomycotina</taxon>
        <taxon>Leotiomycetes</taxon>
        <taxon>Helotiales</taxon>
        <taxon>Mollisiaceae</taxon>
        <taxon>Mollisia</taxon>
    </lineage>
</organism>
<feature type="compositionally biased region" description="Polar residues" evidence="1">
    <location>
        <begin position="362"/>
        <end position="384"/>
    </location>
</feature>
<evidence type="ECO:0000256" key="1">
    <source>
        <dbReference type="SAM" id="MobiDB-lite"/>
    </source>
</evidence>